<dbReference type="SUPFAM" id="SSF46689">
    <property type="entry name" value="Homeodomain-like"/>
    <property type="match status" value="1"/>
</dbReference>
<dbReference type="AlphaFoldDB" id="A0A560KXA8"/>
<dbReference type="InterPro" id="IPR050109">
    <property type="entry name" value="HTH-type_TetR-like_transc_reg"/>
</dbReference>
<feature type="DNA-binding region" description="H-T-H motif" evidence="2">
    <location>
        <begin position="41"/>
        <end position="60"/>
    </location>
</feature>
<dbReference type="Pfam" id="PF00440">
    <property type="entry name" value="TetR_N"/>
    <property type="match status" value="1"/>
</dbReference>
<sequence>MKVREVPKTRGRPRKGAERNEEILLKAALDAFAEHGFDKASLRSIAAAANVDVALISYRYGSKIELWEAVVERFAREAIASLATLQVDHAEVSSGNRLDAVIEQLIVLACQRPQFPQFIVRELVKGEGSEQVELLQNLLTEPLRRIVVPLVETVHGEVGNREFDANLAFFGAISAMGMTLATRKHIARFAPAIRNDDLLRQHLITVTRSILCP</sequence>
<dbReference type="RefSeq" id="WP_167529387.1">
    <property type="nucleotide sequence ID" value="NZ_VITY01000020.1"/>
</dbReference>
<keyword evidence="1 2" id="KW-0238">DNA-binding</keyword>
<proteinExistence type="predicted"/>
<dbReference type="InterPro" id="IPR001647">
    <property type="entry name" value="HTH_TetR"/>
</dbReference>
<dbReference type="EMBL" id="VITY01000020">
    <property type="protein sequence ID" value="TWB87749.1"/>
    <property type="molecule type" value="Genomic_DNA"/>
</dbReference>
<evidence type="ECO:0000313" key="5">
    <source>
        <dbReference type="Proteomes" id="UP000321304"/>
    </source>
</evidence>
<gene>
    <name evidence="4" type="ORF">FBZ93_12047</name>
</gene>
<feature type="domain" description="HTH tetR-type" evidence="3">
    <location>
        <begin position="18"/>
        <end position="78"/>
    </location>
</feature>
<name>A0A560KXA8_9BRAD</name>
<organism evidence="4 5">
    <name type="scientific">Bradyrhizobium macuxiense</name>
    <dbReference type="NCBI Taxonomy" id="1755647"/>
    <lineage>
        <taxon>Bacteria</taxon>
        <taxon>Pseudomonadati</taxon>
        <taxon>Pseudomonadota</taxon>
        <taxon>Alphaproteobacteria</taxon>
        <taxon>Hyphomicrobiales</taxon>
        <taxon>Nitrobacteraceae</taxon>
        <taxon>Bradyrhizobium</taxon>
    </lineage>
</organism>
<evidence type="ECO:0000313" key="4">
    <source>
        <dbReference type="EMBL" id="TWB87749.1"/>
    </source>
</evidence>
<evidence type="ECO:0000256" key="2">
    <source>
        <dbReference type="PROSITE-ProRule" id="PRU00335"/>
    </source>
</evidence>
<protein>
    <submittedName>
        <fullName evidence="4">TetR family transcriptional regulator</fullName>
    </submittedName>
</protein>
<keyword evidence="5" id="KW-1185">Reference proteome</keyword>
<evidence type="ECO:0000259" key="3">
    <source>
        <dbReference type="PROSITE" id="PS50977"/>
    </source>
</evidence>
<dbReference type="Proteomes" id="UP000321304">
    <property type="component" value="Unassembled WGS sequence"/>
</dbReference>
<evidence type="ECO:0000256" key="1">
    <source>
        <dbReference type="ARBA" id="ARBA00023125"/>
    </source>
</evidence>
<accession>A0A560KXA8</accession>
<dbReference type="InterPro" id="IPR009057">
    <property type="entry name" value="Homeodomain-like_sf"/>
</dbReference>
<dbReference type="Gene3D" id="1.10.357.10">
    <property type="entry name" value="Tetracycline Repressor, domain 2"/>
    <property type="match status" value="1"/>
</dbReference>
<dbReference type="GO" id="GO:0000976">
    <property type="term" value="F:transcription cis-regulatory region binding"/>
    <property type="evidence" value="ECO:0007669"/>
    <property type="project" value="TreeGrafter"/>
</dbReference>
<reference evidence="4 5" key="1">
    <citation type="submission" date="2019-06" db="EMBL/GenBank/DDBJ databases">
        <title>Genomic Encyclopedia of Type Strains, Phase IV (KMG-V): Genome sequencing to study the core and pangenomes of soil and plant-associated prokaryotes.</title>
        <authorList>
            <person name="Whitman W."/>
        </authorList>
    </citation>
    <scope>NUCLEOTIDE SEQUENCE [LARGE SCALE GENOMIC DNA]</scope>
    <source>
        <strain evidence="4 5">BR 10355</strain>
    </source>
</reference>
<dbReference type="PROSITE" id="PS50977">
    <property type="entry name" value="HTH_TETR_2"/>
    <property type="match status" value="1"/>
</dbReference>
<dbReference type="PANTHER" id="PTHR30055:SF235">
    <property type="entry name" value="TRANSCRIPTIONAL REGULATORY PROTEIN"/>
    <property type="match status" value="1"/>
</dbReference>
<dbReference type="GO" id="GO:0003700">
    <property type="term" value="F:DNA-binding transcription factor activity"/>
    <property type="evidence" value="ECO:0007669"/>
    <property type="project" value="TreeGrafter"/>
</dbReference>
<comment type="caution">
    <text evidence="4">The sequence shown here is derived from an EMBL/GenBank/DDBJ whole genome shotgun (WGS) entry which is preliminary data.</text>
</comment>
<dbReference type="PANTHER" id="PTHR30055">
    <property type="entry name" value="HTH-TYPE TRANSCRIPTIONAL REGULATOR RUTR"/>
    <property type="match status" value="1"/>
</dbReference>